<feature type="region of interest" description="Disordered" evidence="1">
    <location>
        <begin position="117"/>
        <end position="143"/>
    </location>
</feature>
<dbReference type="Proteomes" id="UP000290174">
    <property type="component" value="Unassembled WGS sequence"/>
</dbReference>
<protein>
    <submittedName>
        <fullName evidence="2">Uncharacterized protein</fullName>
    </submittedName>
</protein>
<dbReference type="AlphaFoldDB" id="A0A4Q0Q700"/>
<organism evidence="2 3">
    <name type="scientific">Bradyrhizobium zhanjiangense</name>
    <dbReference type="NCBI Taxonomy" id="1325107"/>
    <lineage>
        <taxon>Bacteria</taxon>
        <taxon>Pseudomonadati</taxon>
        <taxon>Pseudomonadota</taxon>
        <taxon>Alphaproteobacteria</taxon>
        <taxon>Hyphomicrobiales</taxon>
        <taxon>Nitrobacteraceae</taxon>
        <taxon>Bradyrhizobium</taxon>
    </lineage>
</organism>
<feature type="compositionally biased region" description="Basic and acidic residues" evidence="1">
    <location>
        <begin position="134"/>
        <end position="143"/>
    </location>
</feature>
<feature type="compositionally biased region" description="Polar residues" evidence="1">
    <location>
        <begin position="117"/>
        <end position="128"/>
    </location>
</feature>
<accession>A0A4Q0Q700</accession>
<proteinExistence type="predicted"/>
<gene>
    <name evidence="2" type="ORF">EAS61_37880</name>
</gene>
<evidence type="ECO:0000256" key="1">
    <source>
        <dbReference type="SAM" id="MobiDB-lite"/>
    </source>
</evidence>
<dbReference type="EMBL" id="RKMK01000066">
    <property type="protein sequence ID" value="RXG84835.1"/>
    <property type="molecule type" value="Genomic_DNA"/>
</dbReference>
<sequence>MSRKARLTERRIIARVPTKGDEMTTDDDVDNWLENAVAADSVGKSEVELRAQRAYALEGLVTALAVDVAKELTVLSAMDIETIDPDQHVETMTALLEADEFVTLLLLSIDEISRQVAKTRNTRRQSGTGRRKRTEKDKKTSLH</sequence>
<evidence type="ECO:0000313" key="3">
    <source>
        <dbReference type="Proteomes" id="UP000290174"/>
    </source>
</evidence>
<name>A0A4Q0Q700_9BRAD</name>
<comment type="caution">
    <text evidence="2">The sequence shown here is derived from an EMBL/GenBank/DDBJ whole genome shotgun (WGS) entry which is preliminary data.</text>
</comment>
<reference evidence="2 3" key="1">
    <citation type="submission" date="2018-11" db="EMBL/GenBank/DDBJ databases">
        <title>Bradyrhizobium sp. nov., isolated from effective nodules of peanut in China.</title>
        <authorList>
            <person name="Li Y."/>
        </authorList>
    </citation>
    <scope>NUCLEOTIDE SEQUENCE [LARGE SCALE GENOMIC DNA]</scope>
    <source>
        <strain evidence="2 3">CCBAU 51770</strain>
    </source>
</reference>
<evidence type="ECO:0000313" key="2">
    <source>
        <dbReference type="EMBL" id="RXG84835.1"/>
    </source>
</evidence>